<feature type="region of interest" description="Disordered" evidence="1">
    <location>
        <begin position="225"/>
        <end position="256"/>
    </location>
</feature>
<dbReference type="EMBL" id="BAAAKW010000008">
    <property type="protein sequence ID" value="GAA1207317.1"/>
    <property type="molecule type" value="Genomic_DNA"/>
</dbReference>
<keyword evidence="2" id="KW-0812">Transmembrane</keyword>
<name>A0ABP4FZ09_9MICO</name>
<feature type="compositionally biased region" description="Low complexity" evidence="1">
    <location>
        <begin position="237"/>
        <end position="256"/>
    </location>
</feature>
<dbReference type="Proteomes" id="UP001500943">
    <property type="component" value="Unassembled WGS sequence"/>
</dbReference>
<feature type="transmembrane region" description="Helical" evidence="2">
    <location>
        <begin position="41"/>
        <end position="63"/>
    </location>
</feature>
<keyword evidence="4" id="KW-1185">Reference proteome</keyword>
<proteinExistence type="predicted"/>
<keyword evidence="2" id="KW-1133">Transmembrane helix</keyword>
<feature type="compositionally biased region" description="Basic and acidic residues" evidence="1">
    <location>
        <begin position="225"/>
        <end position="235"/>
    </location>
</feature>
<evidence type="ECO:0000256" key="2">
    <source>
        <dbReference type="SAM" id="Phobius"/>
    </source>
</evidence>
<reference evidence="4" key="1">
    <citation type="journal article" date="2019" name="Int. J. Syst. Evol. Microbiol.">
        <title>The Global Catalogue of Microorganisms (GCM) 10K type strain sequencing project: providing services to taxonomists for standard genome sequencing and annotation.</title>
        <authorList>
            <consortium name="The Broad Institute Genomics Platform"/>
            <consortium name="The Broad Institute Genome Sequencing Center for Infectious Disease"/>
            <person name="Wu L."/>
            <person name="Ma J."/>
        </authorList>
    </citation>
    <scope>NUCLEOTIDE SEQUENCE [LARGE SCALE GENOMIC DNA]</scope>
    <source>
        <strain evidence="4">JCM 12762</strain>
    </source>
</reference>
<dbReference type="RefSeq" id="WP_343922566.1">
    <property type="nucleotide sequence ID" value="NZ_BAAAKW010000008.1"/>
</dbReference>
<keyword evidence="2" id="KW-0472">Membrane</keyword>
<sequence>MSGKKQSNGRLVVGGPAQANLLPPEVGIAAQARVMRRTASVLVVLSVVLVLAAYAAVSVLTVVEQGRLDAANLRTDELVQEQSKYSEVQQVQSMLAAANAAQQVGTSTEIDWKAYLVSIQKSLPSGTLVTNVSAETATPIADFVQPSVPLQGDRIGELRFTATSTSLPNVETWLDALAKLTGYVDATPGSVSLNPQSGLYEVTITMHINADALLLRFDEEALAAREQAAADKEAATEDAASTDDGSSTDAGTSGDE</sequence>
<evidence type="ECO:0000313" key="4">
    <source>
        <dbReference type="Proteomes" id="UP001500943"/>
    </source>
</evidence>
<evidence type="ECO:0000313" key="3">
    <source>
        <dbReference type="EMBL" id="GAA1207317.1"/>
    </source>
</evidence>
<accession>A0ABP4FZ09</accession>
<evidence type="ECO:0000256" key="1">
    <source>
        <dbReference type="SAM" id="MobiDB-lite"/>
    </source>
</evidence>
<organism evidence="3 4">
    <name type="scientific">Rhodoglobus aureus</name>
    <dbReference type="NCBI Taxonomy" id="191497"/>
    <lineage>
        <taxon>Bacteria</taxon>
        <taxon>Bacillati</taxon>
        <taxon>Actinomycetota</taxon>
        <taxon>Actinomycetes</taxon>
        <taxon>Micrococcales</taxon>
        <taxon>Microbacteriaceae</taxon>
        <taxon>Rhodoglobus</taxon>
    </lineage>
</organism>
<comment type="caution">
    <text evidence="3">The sequence shown here is derived from an EMBL/GenBank/DDBJ whole genome shotgun (WGS) entry which is preliminary data.</text>
</comment>
<protein>
    <submittedName>
        <fullName evidence="3">Uncharacterized protein</fullName>
    </submittedName>
</protein>
<gene>
    <name evidence="3" type="ORF">GCM10009655_03010</name>
</gene>